<protein>
    <submittedName>
        <fullName evidence="2">Uncharacterized protein</fullName>
    </submittedName>
</protein>
<reference evidence="2 3" key="1">
    <citation type="submission" date="2020-08" db="EMBL/GenBank/DDBJ databases">
        <authorList>
            <person name="Koutsovoulos G."/>
            <person name="Danchin GJ E."/>
        </authorList>
    </citation>
    <scope>NUCLEOTIDE SEQUENCE [LARGE SCALE GENOMIC DNA]</scope>
</reference>
<comment type="caution">
    <text evidence="2">The sequence shown here is derived from an EMBL/GenBank/DDBJ whole genome shotgun (WGS) entry which is preliminary data.</text>
</comment>
<gene>
    <name evidence="2" type="ORF">MENT_LOCUS41217</name>
</gene>
<evidence type="ECO:0000313" key="2">
    <source>
        <dbReference type="EMBL" id="CAD2188560.1"/>
    </source>
</evidence>
<keyword evidence="1" id="KW-0175">Coiled coil</keyword>
<evidence type="ECO:0000313" key="3">
    <source>
        <dbReference type="Proteomes" id="UP000580250"/>
    </source>
</evidence>
<accession>A0A6V7WNI2</accession>
<evidence type="ECO:0000256" key="1">
    <source>
        <dbReference type="SAM" id="Coils"/>
    </source>
</evidence>
<proteinExistence type="predicted"/>
<sequence length="275" mass="32874">MTENVLEDSDLELELLIEFTNLLTKFLEADKKNLELLKKNDFLENKFEQLRKINFGQKNEIEEIKQNFHQKLIEENNNIKLNDKKYEKITSSLEEVNVKNLYKMTDEGLENSDLELEQLNDDLTNLRINYLNLQTKFIEVKKNNLELLKKNDFLEEKIEEIQKINFDQKNEIEEIKQNFYQKLIEENNNNESDDEDYEKYEKVNALAECKINKEYSFEFDVFSYKWTGIDDIEYKCCENNCVNKQIAYCIEKYGKTYISDGYKIILINGVEEGNC</sequence>
<name>A0A6V7WNI2_MELEN</name>
<organism evidence="2 3">
    <name type="scientific">Meloidogyne enterolobii</name>
    <name type="common">Root-knot nematode worm</name>
    <name type="synonym">Meloidogyne mayaguensis</name>
    <dbReference type="NCBI Taxonomy" id="390850"/>
    <lineage>
        <taxon>Eukaryota</taxon>
        <taxon>Metazoa</taxon>
        <taxon>Ecdysozoa</taxon>
        <taxon>Nematoda</taxon>
        <taxon>Chromadorea</taxon>
        <taxon>Rhabditida</taxon>
        <taxon>Tylenchina</taxon>
        <taxon>Tylenchomorpha</taxon>
        <taxon>Tylenchoidea</taxon>
        <taxon>Meloidogynidae</taxon>
        <taxon>Meloidogyninae</taxon>
        <taxon>Meloidogyne</taxon>
    </lineage>
</organism>
<dbReference type="EMBL" id="CAJEWN010000699">
    <property type="protein sequence ID" value="CAD2188560.1"/>
    <property type="molecule type" value="Genomic_DNA"/>
</dbReference>
<feature type="coiled-coil region" evidence="1">
    <location>
        <begin position="109"/>
        <end position="178"/>
    </location>
</feature>
<dbReference type="AlphaFoldDB" id="A0A6V7WNI2"/>
<dbReference type="Proteomes" id="UP000580250">
    <property type="component" value="Unassembled WGS sequence"/>
</dbReference>